<protein>
    <recommendedName>
        <fullName evidence="4">Helix-turn-helix domain-containing protein</fullName>
    </recommendedName>
</protein>
<dbReference type="RefSeq" id="WP_089675996.1">
    <property type="nucleotide sequence ID" value="NZ_FODB01000074.1"/>
</dbReference>
<evidence type="ECO:0000313" key="3">
    <source>
        <dbReference type="Proteomes" id="UP000199493"/>
    </source>
</evidence>
<feature type="region of interest" description="Disordered" evidence="1">
    <location>
        <begin position="92"/>
        <end position="123"/>
    </location>
</feature>
<dbReference type="AlphaFoldDB" id="A0A1H8NZF1"/>
<gene>
    <name evidence="2" type="ORF">SAMN04490369_107413</name>
</gene>
<reference evidence="2 3" key="1">
    <citation type="submission" date="2016-10" db="EMBL/GenBank/DDBJ databases">
        <authorList>
            <person name="de Groot N.N."/>
        </authorList>
    </citation>
    <scope>NUCLEOTIDE SEQUENCE [LARGE SCALE GENOMIC DNA]</scope>
    <source>
        <strain evidence="2 3">558</strain>
    </source>
</reference>
<proteinExistence type="predicted"/>
<feature type="compositionally biased region" description="Pro residues" evidence="1">
    <location>
        <begin position="96"/>
        <end position="107"/>
    </location>
</feature>
<sequence length="123" mass="14341">MNQAIKVRRRAFSVVPDDILADERLSWRARVLLAWMLGRSPDFDLRIWYIRKVFRISQQQWVKARKEMQAVGYFQQERIQGEKGRLQWVHFVTDTPEPPSPQKPPNGKPCAGEQSDGSPIHGE</sequence>
<evidence type="ECO:0000256" key="1">
    <source>
        <dbReference type="SAM" id="MobiDB-lite"/>
    </source>
</evidence>
<dbReference type="Proteomes" id="UP000199493">
    <property type="component" value="Unassembled WGS sequence"/>
</dbReference>
<name>A0A1H8NZF1_9GAMM</name>
<dbReference type="EMBL" id="FODB01000074">
    <property type="protein sequence ID" value="SEO34982.1"/>
    <property type="molecule type" value="Genomic_DNA"/>
</dbReference>
<dbReference type="STRING" id="77097.SAMN04490369_107413"/>
<evidence type="ECO:0000313" key="2">
    <source>
        <dbReference type="EMBL" id="SEO34982.1"/>
    </source>
</evidence>
<evidence type="ECO:0008006" key="4">
    <source>
        <dbReference type="Google" id="ProtNLM"/>
    </source>
</evidence>
<accession>A0A1H8NZF1</accession>
<organism evidence="2 3">
    <name type="scientific">Vreelandella aquamarina</name>
    <dbReference type="NCBI Taxonomy" id="77097"/>
    <lineage>
        <taxon>Bacteria</taxon>
        <taxon>Pseudomonadati</taxon>
        <taxon>Pseudomonadota</taxon>
        <taxon>Gammaproteobacteria</taxon>
        <taxon>Oceanospirillales</taxon>
        <taxon>Halomonadaceae</taxon>
        <taxon>Vreelandella</taxon>
    </lineage>
</organism>